<keyword evidence="1" id="KW-0472">Membrane</keyword>
<evidence type="ECO:0000313" key="3">
    <source>
        <dbReference type="EMBL" id="ALP41693.1"/>
    </source>
</evidence>
<accession>A0A0S2SJ44</accession>
<organism evidence="3 4">
    <name type="scientific">Aeromonas schubertii</name>
    <dbReference type="NCBI Taxonomy" id="652"/>
    <lineage>
        <taxon>Bacteria</taxon>
        <taxon>Pseudomonadati</taxon>
        <taxon>Pseudomonadota</taxon>
        <taxon>Gammaproteobacteria</taxon>
        <taxon>Aeromonadales</taxon>
        <taxon>Aeromonadaceae</taxon>
        <taxon>Aeromonas</taxon>
    </lineage>
</organism>
<dbReference type="AlphaFoldDB" id="A0A0S2SJ44"/>
<name>A0A0S2SJ44_9GAMM</name>
<reference evidence="3 4" key="2">
    <citation type="journal article" date="2016" name="Genome Announc.">
        <title>Complete Genome Sequence of the Highly Virulent Aeromonas schubertii Strain WL1483, Isolated from Diseased Snakehead Fish (Channa argus) in China.</title>
        <authorList>
            <person name="Liu L."/>
            <person name="Li N."/>
            <person name="Zhang D."/>
            <person name="Fu X."/>
            <person name="Shi C."/>
            <person name="Lin Q."/>
            <person name="Hao G."/>
        </authorList>
    </citation>
    <scope>NUCLEOTIDE SEQUENCE [LARGE SCALE GENOMIC DNA]</scope>
    <source>
        <strain evidence="3 4">WL1483</strain>
    </source>
</reference>
<feature type="transmembrane region" description="Helical" evidence="1">
    <location>
        <begin position="190"/>
        <end position="208"/>
    </location>
</feature>
<keyword evidence="1" id="KW-0812">Transmembrane</keyword>
<feature type="transmembrane region" description="Helical" evidence="1">
    <location>
        <begin position="12"/>
        <end position="29"/>
    </location>
</feature>
<dbReference type="NCBIfam" id="NF008676">
    <property type="entry name" value="PRK11689.1"/>
    <property type="match status" value="1"/>
</dbReference>
<feature type="transmembrane region" description="Helical" evidence="1">
    <location>
        <begin position="220"/>
        <end position="238"/>
    </location>
</feature>
<dbReference type="InterPro" id="IPR037185">
    <property type="entry name" value="EmrE-like"/>
</dbReference>
<dbReference type="Proteomes" id="UP000058114">
    <property type="component" value="Chromosome"/>
</dbReference>
<feature type="transmembrane region" description="Helical" evidence="1">
    <location>
        <begin position="97"/>
        <end position="117"/>
    </location>
</feature>
<feature type="transmembrane region" description="Helical" evidence="1">
    <location>
        <begin position="124"/>
        <end position="142"/>
    </location>
</feature>
<dbReference type="GO" id="GO:0016020">
    <property type="term" value="C:membrane"/>
    <property type="evidence" value="ECO:0007669"/>
    <property type="project" value="InterPro"/>
</dbReference>
<dbReference type="SUPFAM" id="SSF103481">
    <property type="entry name" value="Multidrug resistance efflux transporter EmrE"/>
    <property type="match status" value="1"/>
</dbReference>
<dbReference type="EMBL" id="CP013067">
    <property type="protein sequence ID" value="ALP41693.1"/>
    <property type="molecule type" value="Genomic_DNA"/>
</dbReference>
<gene>
    <name evidence="3" type="ORF">WL1483_2274</name>
</gene>
<dbReference type="Pfam" id="PF00892">
    <property type="entry name" value="EamA"/>
    <property type="match status" value="1"/>
</dbReference>
<proteinExistence type="predicted"/>
<feature type="transmembrane region" description="Helical" evidence="1">
    <location>
        <begin position="162"/>
        <end position="183"/>
    </location>
</feature>
<feature type="transmembrane region" description="Helical" evidence="1">
    <location>
        <begin position="247"/>
        <end position="269"/>
    </location>
</feature>
<evidence type="ECO:0000256" key="1">
    <source>
        <dbReference type="SAM" id="Phobius"/>
    </source>
</evidence>
<dbReference type="RefSeq" id="WP_200960267.1">
    <property type="nucleotide sequence ID" value="NZ_CP013067.1"/>
</dbReference>
<dbReference type="KEGG" id="asr:WL1483_2274"/>
<feature type="transmembrane region" description="Helical" evidence="1">
    <location>
        <begin position="68"/>
        <end position="91"/>
    </location>
</feature>
<evidence type="ECO:0000259" key="2">
    <source>
        <dbReference type="Pfam" id="PF00892"/>
    </source>
</evidence>
<feature type="transmembrane region" description="Helical" evidence="1">
    <location>
        <begin position="35"/>
        <end position="56"/>
    </location>
</feature>
<sequence length="297" mass="31301">MPLSPYSRRRATLIGMTAVLLWSGSIGLFRSISEIFGPTGGTALIFSASALLATLASGWPRLSAIPRAYLLIGGGLFVAYEISLALALGLAHDRAQALELGMLNYLWPSLTVLLAVLSRQQRGSLLLLPGLGLCLAGIGRVMQGDGGGSLTHSWQSVIDNPTAYLLALAAAFIWACYSLVTRLLGRGKRVIPLFLAATALVLWGKYLLGEEPPLPFHPGGLLQVLLLGVFTATAYSCWNHGVQGGNLTLLASASYFTPILSMVLASLWLGVTPGAGFFGGVAMVSLGSLLCWWGSRS</sequence>
<evidence type="ECO:0000313" key="4">
    <source>
        <dbReference type="Proteomes" id="UP000058114"/>
    </source>
</evidence>
<feature type="transmembrane region" description="Helical" evidence="1">
    <location>
        <begin position="275"/>
        <end position="294"/>
    </location>
</feature>
<keyword evidence="1" id="KW-1133">Transmembrane helix</keyword>
<dbReference type="PATRIC" id="fig|652.5.peg.1110"/>
<protein>
    <recommendedName>
        <fullName evidence="2">EamA domain-containing protein</fullName>
    </recommendedName>
</protein>
<reference evidence="4" key="1">
    <citation type="submission" date="2015-10" db="EMBL/GenBank/DDBJ databases">
        <title>Complete Genome Sequence of Aeromonas schubertii strain WL1483.</title>
        <authorList>
            <person name="Liu L."/>
        </authorList>
    </citation>
    <scope>NUCLEOTIDE SEQUENCE [LARGE SCALE GENOMIC DNA]</scope>
    <source>
        <strain evidence="4">WL1483</strain>
    </source>
</reference>
<feature type="domain" description="EamA" evidence="2">
    <location>
        <begin position="163"/>
        <end position="290"/>
    </location>
</feature>
<dbReference type="InterPro" id="IPR000620">
    <property type="entry name" value="EamA_dom"/>
</dbReference>